<dbReference type="GO" id="GO:0006094">
    <property type="term" value="P:gluconeogenesis"/>
    <property type="evidence" value="ECO:0007669"/>
    <property type="project" value="UniProtKB-UniRule"/>
</dbReference>
<comment type="subcellular location">
    <subcellularLocation>
        <location evidence="7">Cytoplasm</location>
    </subcellularLocation>
</comment>
<keyword evidence="5 7" id="KW-0413">Isomerase</keyword>
<comment type="pathway">
    <text evidence="1 7 8">Carbohydrate degradation; glycolysis; D-glyceraldehyde 3-phosphate and glycerone phosphate from D-glucose: step 2/4.</text>
</comment>
<keyword evidence="10" id="KW-1185">Reference proteome</keyword>
<feature type="active site" description="Proton donor" evidence="7">
    <location>
        <position position="335"/>
    </location>
</feature>
<evidence type="ECO:0000256" key="2">
    <source>
        <dbReference type="ARBA" id="ARBA00006604"/>
    </source>
</evidence>
<dbReference type="HAMAP" id="MF_00473">
    <property type="entry name" value="G6P_isomerase"/>
    <property type="match status" value="1"/>
</dbReference>
<evidence type="ECO:0000256" key="3">
    <source>
        <dbReference type="ARBA" id="ARBA00022432"/>
    </source>
</evidence>
<evidence type="ECO:0000256" key="1">
    <source>
        <dbReference type="ARBA" id="ARBA00004926"/>
    </source>
</evidence>
<dbReference type="PRINTS" id="PR00662">
    <property type="entry name" value="G6PISOMERASE"/>
</dbReference>
<dbReference type="GO" id="GO:0006096">
    <property type="term" value="P:glycolytic process"/>
    <property type="evidence" value="ECO:0007669"/>
    <property type="project" value="UniProtKB-UniRule"/>
</dbReference>
<comment type="similarity">
    <text evidence="2 7 8">Belongs to the GPI family.</text>
</comment>
<evidence type="ECO:0000256" key="4">
    <source>
        <dbReference type="ARBA" id="ARBA00023152"/>
    </source>
</evidence>
<dbReference type="GO" id="GO:0005829">
    <property type="term" value="C:cytosol"/>
    <property type="evidence" value="ECO:0007669"/>
    <property type="project" value="TreeGrafter"/>
</dbReference>
<evidence type="ECO:0000256" key="5">
    <source>
        <dbReference type="ARBA" id="ARBA00023235"/>
    </source>
</evidence>
<dbReference type="GO" id="GO:0097367">
    <property type="term" value="F:carbohydrate derivative binding"/>
    <property type="evidence" value="ECO:0007669"/>
    <property type="project" value="InterPro"/>
</dbReference>
<protein>
    <recommendedName>
        <fullName evidence="7">Glucose-6-phosphate isomerase</fullName>
        <shortName evidence="7">GPI</shortName>
        <ecNumber evidence="7">5.3.1.9</ecNumber>
    </recommendedName>
    <alternativeName>
        <fullName evidence="7">Phosphoglucose isomerase</fullName>
        <shortName evidence="7">PGI</shortName>
    </alternativeName>
    <alternativeName>
        <fullName evidence="7">Phosphohexose isomerase</fullName>
        <shortName evidence="7">PHI</shortName>
    </alternativeName>
</protein>
<reference evidence="10" key="1">
    <citation type="submission" date="2017-06" db="EMBL/GenBank/DDBJ databases">
        <title>Herbaspirillum phytohormonus sp. nov., isolated from the root nodule of Robinia pseudoacacia in lead-zinc mine.</title>
        <authorList>
            <person name="Fan M."/>
            <person name="Lin Y."/>
        </authorList>
    </citation>
    <scope>NUCLEOTIDE SEQUENCE [LARGE SCALE GENOMIC DNA]</scope>
    <source>
        <strain evidence="10">SC-089</strain>
    </source>
</reference>
<dbReference type="PROSITE" id="PS00174">
    <property type="entry name" value="P_GLUCOSE_ISOMERASE_2"/>
    <property type="match status" value="1"/>
</dbReference>
<gene>
    <name evidence="7" type="primary">pgi</name>
    <name evidence="9" type="ORF">CEY11_05970</name>
</gene>
<dbReference type="Pfam" id="PF00342">
    <property type="entry name" value="PGI"/>
    <property type="match status" value="1"/>
</dbReference>
<dbReference type="UniPathway" id="UPA00109">
    <property type="reaction ID" value="UER00181"/>
</dbReference>
<evidence type="ECO:0000256" key="6">
    <source>
        <dbReference type="ARBA" id="ARBA00029321"/>
    </source>
</evidence>
<dbReference type="PANTHER" id="PTHR11469:SF1">
    <property type="entry name" value="GLUCOSE-6-PHOSPHATE ISOMERASE"/>
    <property type="match status" value="1"/>
</dbReference>
<dbReference type="EC" id="5.3.1.9" evidence="7"/>
<dbReference type="PANTHER" id="PTHR11469">
    <property type="entry name" value="GLUCOSE-6-PHOSPHATE ISOMERASE"/>
    <property type="match status" value="1"/>
</dbReference>
<dbReference type="GO" id="GO:0004347">
    <property type="term" value="F:glucose-6-phosphate isomerase activity"/>
    <property type="evidence" value="ECO:0007669"/>
    <property type="project" value="UniProtKB-UniRule"/>
</dbReference>
<comment type="catalytic activity">
    <reaction evidence="6 7 8">
        <text>alpha-D-glucose 6-phosphate = beta-D-fructose 6-phosphate</text>
        <dbReference type="Rhea" id="RHEA:11816"/>
        <dbReference type="ChEBI" id="CHEBI:57634"/>
        <dbReference type="ChEBI" id="CHEBI:58225"/>
        <dbReference type="EC" id="5.3.1.9"/>
    </reaction>
</comment>
<organism evidence="9 10">
    <name type="scientific">Candidimonas nitroreducens</name>
    <dbReference type="NCBI Taxonomy" id="683354"/>
    <lineage>
        <taxon>Bacteria</taxon>
        <taxon>Pseudomonadati</taxon>
        <taxon>Pseudomonadota</taxon>
        <taxon>Betaproteobacteria</taxon>
        <taxon>Burkholderiales</taxon>
        <taxon>Alcaligenaceae</taxon>
        <taxon>Candidimonas</taxon>
    </lineage>
</organism>
<dbReference type="InterPro" id="IPR035476">
    <property type="entry name" value="SIS_PGI_1"/>
</dbReference>
<evidence type="ECO:0000313" key="9">
    <source>
        <dbReference type="EMBL" id="OWT63852.1"/>
    </source>
</evidence>
<proteinExistence type="inferred from homology"/>
<dbReference type="EMBL" id="NJIH01000003">
    <property type="protein sequence ID" value="OWT63852.1"/>
    <property type="molecule type" value="Genomic_DNA"/>
</dbReference>
<dbReference type="SUPFAM" id="SSF53697">
    <property type="entry name" value="SIS domain"/>
    <property type="match status" value="1"/>
</dbReference>
<sequence>MPKHSSDDTTTIDNGQPGCEIAWTDFAQKARRTPTHSAQAALLRPPGLTLDLSGQRLSPAVLDCARRLLHERDFDTQRERLLHGGEANPTEQRAAWHTALREPAPTAEVMLERQRTNNFVRVADSERRWRNIVHIGIGGSDWGVRLAVSAFGYQGTWRNVRFVANIDGHAMQGGLAGLDPHDTLIVLASKSFTTSETLQNGQRAVEWLRAAGIADPYQHVVAITARPEVAQAWGVPPAHVFKLWDWVGGRFSIWSSVGLTVALAVGTDVVAGMHAGASAMDMHFAQAPLAENAPVQMALAGIINRSVLGYGSLNIAPYDFRLAQLVPYIQQLEMESLGKSVGNDGETLAVATGPAVWGMPGTDAQHTFFQWLHQGSDGAPVDFIVCQEADHGWPEHHRSLLANCLAQREALLQGKDYDTALAECLAEGMPPEQASKLARHRVHPGGRPSSLIVLPRLTPYSLGALLALYEHKVFVQGVVWGINPFDQWGVEYGKVLAKGILRELAGDAAASPASAQAVAPKHDASTAYWVQAFAKSLKGRNGG</sequence>
<dbReference type="InterPro" id="IPR018189">
    <property type="entry name" value="Phosphoglucose_isomerase_CS"/>
</dbReference>
<dbReference type="Gene3D" id="1.10.1390.10">
    <property type="match status" value="1"/>
</dbReference>
<comment type="pathway">
    <text evidence="7">Carbohydrate biosynthesis; gluconeogenesis.</text>
</comment>
<dbReference type="OrthoDB" id="140919at2"/>
<dbReference type="FunFam" id="3.40.50.10490:FF:000060">
    <property type="entry name" value="Glucose-6-phosphate isomerase"/>
    <property type="match status" value="1"/>
</dbReference>
<dbReference type="Proteomes" id="UP000214603">
    <property type="component" value="Unassembled WGS sequence"/>
</dbReference>
<feature type="active site" evidence="7">
    <location>
        <position position="366"/>
    </location>
</feature>
<dbReference type="PROSITE" id="PS00765">
    <property type="entry name" value="P_GLUCOSE_ISOMERASE_1"/>
    <property type="match status" value="1"/>
</dbReference>
<dbReference type="AlphaFoldDB" id="A0A225MS23"/>
<name>A0A225MS23_9BURK</name>
<comment type="function">
    <text evidence="7">Catalyzes the reversible isomerization of glucose-6-phosphate to fructose-6-phosphate.</text>
</comment>
<keyword evidence="7" id="KW-0963">Cytoplasm</keyword>
<dbReference type="InterPro" id="IPR046348">
    <property type="entry name" value="SIS_dom_sf"/>
</dbReference>
<keyword evidence="4 7" id="KW-0324">Glycolysis</keyword>
<dbReference type="InterPro" id="IPR035482">
    <property type="entry name" value="SIS_PGI_2"/>
</dbReference>
<dbReference type="CDD" id="cd05015">
    <property type="entry name" value="SIS_PGI_1"/>
    <property type="match status" value="1"/>
</dbReference>
<feature type="active site" evidence="7">
    <location>
        <position position="494"/>
    </location>
</feature>
<accession>A0A225MS23</accession>
<dbReference type="InterPro" id="IPR023096">
    <property type="entry name" value="G6P_Isomerase_C"/>
</dbReference>
<dbReference type="InterPro" id="IPR001672">
    <property type="entry name" value="G6P_Isomerase"/>
</dbReference>
<dbReference type="CDD" id="cd05016">
    <property type="entry name" value="SIS_PGI_2"/>
    <property type="match status" value="1"/>
</dbReference>
<dbReference type="UniPathway" id="UPA00138"/>
<dbReference type="RefSeq" id="WP_088602431.1">
    <property type="nucleotide sequence ID" value="NZ_NJIH01000003.1"/>
</dbReference>
<evidence type="ECO:0000256" key="8">
    <source>
        <dbReference type="RuleBase" id="RU000612"/>
    </source>
</evidence>
<dbReference type="NCBIfam" id="NF001211">
    <property type="entry name" value="PRK00179.1"/>
    <property type="match status" value="1"/>
</dbReference>
<keyword evidence="3 7" id="KW-0312">Gluconeogenesis</keyword>
<dbReference type="GO" id="GO:0051156">
    <property type="term" value="P:glucose 6-phosphate metabolic process"/>
    <property type="evidence" value="ECO:0007669"/>
    <property type="project" value="TreeGrafter"/>
</dbReference>
<dbReference type="PROSITE" id="PS51463">
    <property type="entry name" value="P_GLUCOSE_ISOMERASE_3"/>
    <property type="match status" value="1"/>
</dbReference>
<dbReference type="GO" id="GO:0048029">
    <property type="term" value="F:monosaccharide binding"/>
    <property type="evidence" value="ECO:0007669"/>
    <property type="project" value="TreeGrafter"/>
</dbReference>
<evidence type="ECO:0000313" key="10">
    <source>
        <dbReference type="Proteomes" id="UP000214603"/>
    </source>
</evidence>
<dbReference type="Gene3D" id="3.40.50.10490">
    <property type="entry name" value="Glucose-6-phosphate isomerase like protein, domain 1"/>
    <property type="match status" value="2"/>
</dbReference>
<evidence type="ECO:0000256" key="7">
    <source>
        <dbReference type="HAMAP-Rule" id="MF_00473"/>
    </source>
</evidence>
<comment type="caution">
    <text evidence="9">The sequence shown here is derived from an EMBL/GenBank/DDBJ whole genome shotgun (WGS) entry which is preliminary data.</text>
</comment>